<dbReference type="GO" id="GO:0009279">
    <property type="term" value="C:cell outer membrane"/>
    <property type="evidence" value="ECO:0007669"/>
    <property type="project" value="UniProtKB-SubCell"/>
</dbReference>
<dbReference type="PROSITE" id="PS51257">
    <property type="entry name" value="PROKAR_LIPOPROTEIN"/>
    <property type="match status" value="1"/>
</dbReference>
<feature type="domain" description="RagB/SusD" evidence="6">
    <location>
        <begin position="349"/>
        <end position="501"/>
    </location>
</feature>
<dbReference type="Gene3D" id="1.25.40.390">
    <property type="match status" value="1"/>
</dbReference>
<dbReference type="SUPFAM" id="SSF48452">
    <property type="entry name" value="TPR-like"/>
    <property type="match status" value="1"/>
</dbReference>
<dbReference type="EMBL" id="JAABOQ010000004">
    <property type="protein sequence ID" value="NER17852.1"/>
    <property type="molecule type" value="Genomic_DNA"/>
</dbReference>
<keyword evidence="5" id="KW-0998">Cell outer membrane</keyword>
<keyword evidence="4" id="KW-0472">Membrane</keyword>
<dbReference type="Proteomes" id="UP000474296">
    <property type="component" value="Unassembled WGS sequence"/>
</dbReference>
<dbReference type="RefSeq" id="WP_164032521.1">
    <property type="nucleotide sequence ID" value="NZ_JAABOQ010000004.1"/>
</dbReference>
<dbReference type="Pfam" id="PF14322">
    <property type="entry name" value="SusD-like_3"/>
    <property type="match status" value="1"/>
</dbReference>
<evidence type="ECO:0000313" key="9">
    <source>
        <dbReference type="Proteomes" id="UP000474296"/>
    </source>
</evidence>
<evidence type="ECO:0000313" key="8">
    <source>
        <dbReference type="EMBL" id="NER17852.1"/>
    </source>
</evidence>
<evidence type="ECO:0000256" key="4">
    <source>
        <dbReference type="ARBA" id="ARBA00023136"/>
    </source>
</evidence>
<keyword evidence="3" id="KW-0732">Signal</keyword>
<evidence type="ECO:0000256" key="2">
    <source>
        <dbReference type="ARBA" id="ARBA00006275"/>
    </source>
</evidence>
<feature type="domain" description="SusD-like N-terminal" evidence="7">
    <location>
        <begin position="84"/>
        <end position="217"/>
    </location>
</feature>
<comment type="similarity">
    <text evidence="2">Belongs to the SusD family.</text>
</comment>
<dbReference type="AlphaFoldDB" id="A0A6M0CJQ5"/>
<evidence type="ECO:0000259" key="7">
    <source>
        <dbReference type="Pfam" id="PF14322"/>
    </source>
</evidence>
<keyword evidence="9" id="KW-1185">Reference proteome</keyword>
<comment type="caution">
    <text evidence="8">The sequence shown here is derived from an EMBL/GenBank/DDBJ whole genome shotgun (WGS) entry which is preliminary data.</text>
</comment>
<dbReference type="InterPro" id="IPR012944">
    <property type="entry name" value="SusD_RagB_dom"/>
</dbReference>
<dbReference type="InterPro" id="IPR011990">
    <property type="entry name" value="TPR-like_helical_dom_sf"/>
</dbReference>
<name>A0A6M0CJQ5_9FLAO</name>
<dbReference type="Pfam" id="PF07980">
    <property type="entry name" value="SusD_RagB"/>
    <property type="match status" value="1"/>
</dbReference>
<organism evidence="8 9">
    <name type="scientific">Spongiivirga citrea</name>
    <dbReference type="NCBI Taxonomy" id="1481457"/>
    <lineage>
        <taxon>Bacteria</taxon>
        <taxon>Pseudomonadati</taxon>
        <taxon>Bacteroidota</taxon>
        <taxon>Flavobacteriia</taxon>
        <taxon>Flavobacteriales</taxon>
        <taxon>Flavobacteriaceae</taxon>
        <taxon>Spongiivirga</taxon>
    </lineage>
</organism>
<comment type="subcellular location">
    <subcellularLocation>
        <location evidence="1">Cell outer membrane</location>
    </subcellularLocation>
</comment>
<evidence type="ECO:0000256" key="3">
    <source>
        <dbReference type="ARBA" id="ARBA00022729"/>
    </source>
</evidence>
<sequence length="501" mass="55378">MKNLAYLSLLLLFFTGCSDLEEVPEGQLAPDGFFQSPQDVQTVINGAIGSMATEAYWGRKLSLPIMLRSDMVSIGDQGTPGRRQDVNNFTMADDNGMVTALWPRAYLVIGATNEAILAAEGLDFPAEQVNPIKAQAHFFRAYTYYHLVRLFGDIPYLDRPVDNIAEARTISKTSAVDVYQNIISDLLEAKSNLPDVQPTRALPSKATAAAFLASVYLTIGDFSNAYAEAKFVIDNEGTFELELTPDFQDLFNADVQGSLKEPLLNLDFNGFSDGNTGRDYTPALTGIRANEKGNIGGGWSVAVPTIEVYNTWDGRDYRKAVSLDTTGIFDGIVEPFSKFPDFDSRNIQSAYIAKYTRFPGQTSAGNGRGSSLNYALMRYAEVLLIAAEALNETSPGSAEAAGYVNRVRARARNGGAFPEDVVAGLSQDEFRDLIIEERKWELAFEFKRWYDIKRRQLGNEVFGPTGLEPQPNFDPARDYLFPLPNDELERNPNLLPNNSGY</sequence>
<dbReference type="CDD" id="cd08977">
    <property type="entry name" value="SusD"/>
    <property type="match status" value="1"/>
</dbReference>
<evidence type="ECO:0000259" key="6">
    <source>
        <dbReference type="Pfam" id="PF07980"/>
    </source>
</evidence>
<dbReference type="InterPro" id="IPR033985">
    <property type="entry name" value="SusD-like_N"/>
</dbReference>
<proteinExistence type="inferred from homology"/>
<protein>
    <submittedName>
        <fullName evidence="8">RagB/SusD family nutrient uptake outer membrane protein</fullName>
    </submittedName>
</protein>
<reference evidence="8 9" key="1">
    <citation type="submission" date="2020-01" db="EMBL/GenBank/DDBJ databases">
        <title>Spongiivirga citrea KCTC 32990T.</title>
        <authorList>
            <person name="Wang G."/>
        </authorList>
    </citation>
    <scope>NUCLEOTIDE SEQUENCE [LARGE SCALE GENOMIC DNA]</scope>
    <source>
        <strain evidence="8 9">KCTC 32990</strain>
    </source>
</reference>
<accession>A0A6M0CJQ5</accession>
<evidence type="ECO:0000256" key="5">
    <source>
        <dbReference type="ARBA" id="ARBA00023237"/>
    </source>
</evidence>
<gene>
    <name evidence="8" type="ORF">GWK10_11560</name>
</gene>
<evidence type="ECO:0000256" key="1">
    <source>
        <dbReference type="ARBA" id="ARBA00004442"/>
    </source>
</evidence>